<evidence type="ECO:0008006" key="3">
    <source>
        <dbReference type="Google" id="ProtNLM"/>
    </source>
</evidence>
<accession>A0A3P1B5Q7</accession>
<dbReference type="RefSeq" id="WP_124898533.1">
    <property type="nucleotide sequence ID" value="NZ_RQTJ01000004.1"/>
</dbReference>
<dbReference type="EMBL" id="RQTJ01000004">
    <property type="protein sequence ID" value="RRA96299.1"/>
    <property type="molecule type" value="Genomic_DNA"/>
</dbReference>
<protein>
    <recommendedName>
        <fullName evidence="3">Tetratricopeptide repeat protein</fullName>
    </recommendedName>
</protein>
<proteinExistence type="predicted"/>
<dbReference type="Proteomes" id="UP000268372">
    <property type="component" value="Unassembled WGS sequence"/>
</dbReference>
<keyword evidence="2" id="KW-1185">Reference proteome</keyword>
<gene>
    <name evidence="1" type="ORF">EG242_03510</name>
</gene>
<comment type="caution">
    <text evidence="1">The sequence shown here is derived from an EMBL/GenBank/DDBJ whole genome shotgun (WGS) entry which is preliminary data.</text>
</comment>
<evidence type="ECO:0000313" key="1">
    <source>
        <dbReference type="EMBL" id="RRA96299.1"/>
    </source>
</evidence>
<sequence>MQIYLNQDFSVENYRYKRLFNAATYFEYENKPYDAYMANYLIAEYYFNLQHFHIAENFAYKAIDNLGTNNDEYVFEKCLTFILLSTIHHNQKNYDEAFNILKNYKILSRLIDKQLISQERINVLKSTYTNNYAIIGNKIGKVNLQQTIADLKLAYKLANLKKEQSKNKQKITALHNLIHLK</sequence>
<reference evidence="1 2" key="1">
    <citation type="submission" date="2018-11" db="EMBL/GenBank/DDBJ databases">
        <title>Flavobacterium sp. nov., YIM 102796 draft genome.</title>
        <authorList>
            <person name="Li G."/>
            <person name="Jiang Y."/>
        </authorList>
    </citation>
    <scope>NUCLEOTIDE SEQUENCE [LARGE SCALE GENOMIC DNA]</scope>
    <source>
        <strain evidence="1 2">YIM 102796</strain>
    </source>
</reference>
<dbReference type="AlphaFoldDB" id="A0A3P1B5Q7"/>
<name>A0A3P1B5Q7_9FLAO</name>
<evidence type="ECO:0000313" key="2">
    <source>
        <dbReference type="Proteomes" id="UP000268372"/>
    </source>
</evidence>
<organism evidence="1 2">
    <name type="scientific">Paenimyroides viscosum</name>
    <dbReference type="NCBI Taxonomy" id="2488729"/>
    <lineage>
        <taxon>Bacteria</taxon>
        <taxon>Pseudomonadati</taxon>
        <taxon>Bacteroidota</taxon>
        <taxon>Flavobacteriia</taxon>
        <taxon>Flavobacteriales</taxon>
        <taxon>Flavobacteriaceae</taxon>
        <taxon>Paenimyroides</taxon>
    </lineage>
</organism>